<organism evidence="9 10">
    <name type="scientific">Streptococcus sanguinis SK408</name>
    <dbReference type="NCBI Taxonomy" id="888818"/>
    <lineage>
        <taxon>Bacteria</taxon>
        <taxon>Bacillati</taxon>
        <taxon>Bacillota</taxon>
        <taxon>Bacilli</taxon>
        <taxon>Lactobacillales</taxon>
        <taxon>Streptococcaceae</taxon>
        <taxon>Streptococcus</taxon>
    </lineage>
</organism>
<dbReference type="PATRIC" id="fig|888818.3.peg.1711"/>
<comment type="function">
    <text evidence="7">SbcCD cleaves DNA hairpin structures. These structures can inhibit DNA replication and are intermediates in certain DNA recombination reactions. The complex acts as a 3'-&gt;5' double strand exonuclease that can open hairpins. It also has a 5' single-strand endonuclease activity.</text>
</comment>
<dbReference type="GO" id="GO:0008408">
    <property type="term" value="F:3'-5' exonuclease activity"/>
    <property type="evidence" value="ECO:0007669"/>
    <property type="project" value="InterPro"/>
</dbReference>
<accession>F2CFF8</accession>
<dbReference type="HOGENOM" id="CLU_038045_0_1_9"/>
<keyword evidence="5 7" id="KW-0378">Hydrolase</keyword>
<keyword evidence="7" id="KW-0235">DNA replication</keyword>
<dbReference type="InterPro" id="IPR029052">
    <property type="entry name" value="Metallo-depent_PP-like"/>
</dbReference>
<dbReference type="Gene3D" id="3.60.21.10">
    <property type="match status" value="1"/>
</dbReference>
<reference evidence="9 10" key="1">
    <citation type="submission" date="2011-02" db="EMBL/GenBank/DDBJ databases">
        <authorList>
            <person name="Muzny D."/>
            <person name="Qin X."/>
            <person name="Deng J."/>
            <person name="Jiang H."/>
            <person name="Liu Y."/>
            <person name="Qu J."/>
            <person name="Song X.-Z."/>
            <person name="Zhang L."/>
            <person name="Thornton R."/>
            <person name="Coyle M."/>
            <person name="Francisco L."/>
            <person name="Jackson L."/>
            <person name="Javaid M."/>
            <person name="Korchina V."/>
            <person name="Kovar C."/>
            <person name="Mata R."/>
            <person name="Mathew T."/>
            <person name="Ngo R."/>
            <person name="Nguyen L."/>
            <person name="Nguyen N."/>
            <person name="Okwuonu G."/>
            <person name="Ongeri F."/>
            <person name="Pham C."/>
            <person name="Simmons D."/>
            <person name="Wilczek-Boney K."/>
            <person name="Hale W."/>
            <person name="Jakkamsetti A."/>
            <person name="Pham P."/>
            <person name="Ruth R."/>
            <person name="San Lucas F."/>
            <person name="Warren J."/>
            <person name="Zhang J."/>
            <person name="Zhao Z."/>
            <person name="Zhou C."/>
            <person name="Zhu D."/>
            <person name="Lee S."/>
            <person name="Bess C."/>
            <person name="Blankenburg K."/>
            <person name="Forbes L."/>
            <person name="Fu Q."/>
            <person name="Gubbala S."/>
            <person name="Hirani K."/>
            <person name="Jayaseelan J.C."/>
            <person name="Lara F."/>
            <person name="Munidasa M."/>
            <person name="Palculict T."/>
            <person name="Patil S."/>
            <person name="Pu L.-L."/>
            <person name="Saada N."/>
            <person name="Tang L."/>
            <person name="Weissenberger G."/>
            <person name="Zhu Y."/>
            <person name="Hemphill L."/>
            <person name="Shang Y."/>
            <person name="Youmans B."/>
            <person name="Ayvaz T."/>
            <person name="Ross M."/>
            <person name="Santibanez J."/>
            <person name="Aqrawi P."/>
            <person name="Gross S."/>
            <person name="Joshi V."/>
            <person name="Fowler G."/>
            <person name="Nazareth L."/>
            <person name="Reid J."/>
            <person name="Worley K."/>
            <person name="Petrosino J."/>
            <person name="Highlander S."/>
            <person name="Gibbs R."/>
        </authorList>
    </citation>
    <scope>NUCLEOTIDE SEQUENCE [LARGE SCALE GENOMIC DNA]</scope>
    <source>
        <strain evidence="9 10">SK408</strain>
    </source>
</reference>
<dbReference type="CDD" id="cd00840">
    <property type="entry name" value="MPP_Mre11_N"/>
    <property type="match status" value="1"/>
</dbReference>
<evidence type="ECO:0000313" key="9">
    <source>
        <dbReference type="EMBL" id="EGF18451.1"/>
    </source>
</evidence>
<dbReference type="RefSeq" id="WP_002918304.1">
    <property type="nucleotide sequence ID" value="NZ_GL878562.1"/>
</dbReference>
<dbReference type="Proteomes" id="UP000004826">
    <property type="component" value="Unassembled WGS sequence"/>
</dbReference>
<keyword evidence="7" id="KW-0233">DNA recombination</keyword>
<sequence>MKFLHTSDWHVGRTLNGWSLLEEQEWAFEQIVKLAIAEKVDGVVIAGDLYDRAVPPTNAIKLFNKILYQLVLEHGIPVYAISGNHDGAERIRFGREFFEPLGLHLATRLEEAFIPIELEDTQIFLLPFIDPIDARIYYKDDEEKDIQGIGDALKYIIEDIKAHFNPKKAHVLVTHFAVSKKEDQEGQELRKQMLSETSNKVGGLNTISSNMFKDFDYVALGHIHTRFASPSEYIKYSGSPVTFNVKEAKRNEKKGVYVVEVKPTGQINQTFHALEVKKPIMVLKESFETLVSKEYYKNQPCHEAWFAFEIHISNRKELEGVNIRARLEEIYGQDIVEIYFTTLTNNDSVKRELNKGAENLELLSPEEVVSEFYQMVTGGLSLSREQSKIIKEIFEDLERSKQ</sequence>
<dbReference type="SUPFAM" id="SSF56300">
    <property type="entry name" value="Metallo-dependent phosphatases"/>
    <property type="match status" value="1"/>
</dbReference>
<name>F2CFF8_STRSA</name>
<comment type="subunit">
    <text evidence="2 7">Heterodimer of SbcC and SbcD.</text>
</comment>
<evidence type="ECO:0000259" key="8">
    <source>
        <dbReference type="Pfam" id="PF00149"/>
    </source>
</evidence>
<evidence type="ECO:0000313" key="10">
    <source>
        <dbReference type="Proteomes" id="UP000004826"/>
    </source>
</evidence>
<keyword evidence="4 7" id="KW-0540">Nuclease</keyword>
<evidence type="ECO:0000256" key="6">
    <source>
        <dbReference type="ARBA" id="ARBA00022839"/>
    </source>
</evidence>
<dbReference type="Pfam" id="PF00149">
    <property type="entry name" value="Metallophos"/>
    <property type="match status" value="1"/>
</dbReference>
<proteinExistence type="inferred from homology"/>
<evidence type="ECO:0000256" key="5">
    <source>
        <dbReference type="ARBA" id="ARBA00022801"/>
    </source>
</evidence>
<dbReference type="GO" id="GO:0004519">
    <property type="term" value="F:endonuclease activity"/>
    <property type="evidence" value="ECO:0007669"/>
    <property type="project" value="UniProtKB-KW"/>
</dbReference>
<comment type="caution">
    <text evidence="9">The sequence shown here is derived from an EMBL/GenBank/DDBJ whole genome shotgun (WGS) entry which is preliminary data.</text>
</comment>
<keyword evidence="7" id="KW-0255">Endonuclease</keyword>
<evidence type="ECO:0000256" key="2">
    <source>
        <dbReference type="ARBA" id="ARBA00011322"/>
    </source>
</evidence>
<dbReference type="InterPro" id="IPR050535">
    <property type="entry name" value="DNA_Repair-Maintenance_Comp"/>
</dbReference>
<evidence type="ECO:0000256" key="3">
    <source>
        <dbReference type="ARBA" id="ARBA00013365"/>
    </source>
</evidence>
<keyword evidence="6 7" id="KW-0269">Exonuclease</keyword>
<evidence type="ECO:0000256" key="1">
    <source>
        <dbReference type="ARBA" id="ARBA00010555"/>
    </source>
</evidence>
<dbReference type="GO" id="GO:0006310">
    <property type="term" value="P:DNA recombination"/>
    <property type="evidence" value="ECO:0007669"/>
    <property type="project" value="UniProtKB-KW"/>
</dbReference>
<dbReference type="PANTHER" id="PTHR30337:SF0">
    <property type="entry name" value="NUCLEASE SBCCD SUBUNIT D"/>
    <property type="match status" value="1"/>
</dbReference>
<gene>
    <name evidence="7 9" type="primary">sbcD</name>
    <name evidence="9" type="ORF">HMPREF9391_1759</name>
</gene>
<dbReference type="GO" id="GO:0006260">
    <property type="term" value="P:DNA replication"/>
    <property type="evidence" value="ECO:0007669"/>
    <property type="project" value="UniProtKB-KW"/>
</dbReference>
<dbReference type="AlphaFoldDB" id="F2CFF8"/>
<dbReference type="NCBIfam" id="TIGR00619">
    <property type="entry name" value="sbcd"/>
    <property type="match status" value="1"/>
</dbReference>
<dbReference type="PANTHER" id="PTHR30337">
    <property type="entry name" value="COMPONENT OF ATP-DEPENDENT DSDNA EXONUCLEASE"/>
    <property type="match status" value="1"/>
</dbReference>
<comment type="similarity">
    <text evidence="1 7">Belongs to the SbcD family.</text>
</comment>
<evidence type="ECO:0000256" key="4">
    <source>
        <dbReference type="ARBA" id="ARBA00022722"/>
    </source>
</evidence>
<protein>
    <recommendedName>
        <fullName evidence="3 7">Nuclease SbcCD subunit D</fullName>
    </recommendedName>
</protein>
<dbReference type="InterPro" id="IPR004843">
    <property type="entry name" value="Calcineurin-like_PHP"/>
</dbReference>
<feature type="domain" description="Calcineurin-like phosphoesterase" evidence="8">
    <location>
        <begin position="1"/>
        <end position="225"/>
    </location>
</feature>
<evidence type="ECO:0000256" key="7">
    <source>
        <dbReference type="RuleBase" id="RU363069"/>
    </source>
</evidence>
<dbReference type="InterPro" id="IPR041796">
    <property type="entry name" value="Mre11_N"/>
</dbReference>
<dbReference type="EMBL" id="AFBE01000010">
    <property type="protein sequence ID" value="EGF18451.1"/>
    <property type="molecule type" value="Genomic_DNA"/>
</dbReference>
<dbReference type="InterPro" id="IPR004593">
    <property type="entry name" value="SbcD"/>
</dbReference>